<keyword evidence="2" id="KW-1185">Reference proteome</keyword>
<evidence type="ECO:0000313" key="1">
    <source>
        <dbReference type="EMBL" id="KAI5658607.1"/>
    </source>
</evidence>
<evidence type="ECO:0000313" key="2">
    <source>
        <dbReference type="Proteomes" id="UP001060085"/>
    </source>
</evidence>
<reference evidence="2" key="1">
    <citation type="journal article" date="2023" name="Nat. Plants">
        <title>Single-cell RNA sequencing provides a high-resolution roadmap for understanding the multicellular compartmentation of specialized metabolism.</title>
        <authorList>
            <person name="Sun S."/>
            <person name="Shen X."/>
            <person name="Li Y."/>
            <person name="Li Y."/>
            <person name="Wang S."/>
            <person name="Li R."/>
            <person name="Zhang H."/>
            <person name="Shen G."/>
            <person name="Guo B."/>
            <person name="Wei J."/>
            <person name="Xu J."/>
            <person name="St-Pierre B."/>
            <person name="Chen S."/>
            <person name="Sun C."/>
        </authorList>
    </citation>
    <scope>NUCLEOTIDE SEQUENCE [LARGE SCALE GENOMIC DNA]</scope>
</reference>
<protein>
    <submittedName>
        <fullName evidence="1">Uncharacterized protein</fullName>
    </submittedName>
</protein>
<gene>
    <name evidence="1" type="ORF">M9H77_27400</name>
</gene>
<accession>A0ACC0AF42</accession>
<sequence length="459" mass="53043">MHVSITCKVTSKNFLVSFMYGLHLVVAHRPLWNSLTQFGNSVHVPWLVPEDFNSVLSGSDRNGNAHVSSYEVRDFLHYYVDLGFVDLNSTRYRYTWTNNTAWSKIDRAMCNQSWFDSRLQTITRFLPIGCLSDHSPYIVSLFELPRSPKNYFMFFNIWCAHKDFLQLVETGWDEPIVGRKQFALCRKLKLLKSPLKSLNKKHFGHISTKADLAREGLKMAQSSLYDNPQDITLREIHFEFLTYYSNFLGTRDDVDDFDATMMDFCPKVSTLLAESLIWGIPLLGVYLKVVDYAPLIDKISKTLLAWAGLNLSYVGRLEVIHSMIQGEEGFPTFRDKIIEVEGPITNAIRRLSSWHLGGSFVTSSAYVFFRPMEQKKIWHKVVWNPINPPKFSFIFGLLLWDDFLRWIDFISCRLIRLASFATRWRRHTHTCSLAAFLPKRSGDTLRSAQDSGEACLDIP</sequence>
<dbReference type="EMBL" id="CM044706">
    <property type="protein sequence ID" value="KAI5658607.1"/>
    <property type="molecule type" value="Genomic_DNA"/>
</dbReference>
<organism evidence="1 2">
    <name type="scientific">Catharanthus roseus</name>
    <name type="common">Madagascar periwinkle</name>
    <name type="synonym">Vinca rosea</name>
    <dbReference type="NCBI Taxonomy" id="4058"/>
    <lineage>
        <taxon>Eukaryota</taxon>
        <taxon>Viridiplantae</taxon>
        <taxon>Streptophyta</taxon>
        <taxon>Embryophyta</taxon>
        <taxon>Tracheophyta</taxon>
        <taxon>Spermatophyta</taxon>
        <taxon>Magnoliopsida</taxon>
        <taxon>eudicotyledons</taxon>
        <taxon>Gunneridae</taxon>
        <taxon>Pentapetalae</taxon>
        <taxon>asterids</taxon>
        <taxon>lamiids</taxon>
        <taxon>Gentianales</taxon>
        <taxon>Apocynaceae</taxon>
        <taxon>Rauvolfioideae</taxon>
        <taxon>Vinceae</taxon>
        <taxon>Catharanthinae</taxon>
        <taxon>Catharanthus</taxon>
    </lineage>
</organism>
<proteinExistence type="predicted"/>
<dbReference type="Proteomes" id="UP001060085">
    <property type="component" value="Linkage Group LG06"/>
</dbReference>
<comment type="caution">
    <text evidence="1">The sequence shown here is derived from an EMBL/GenBank/DDBJ whole genome shotgun (WGS) entry which is preliminary data.</text>
</comment>
<name>A0ACC0AF42_CATRO</name>